<gene>
    <name evidence="1" type="ORF">F5972_08150</name>
</gene>
<name>A0A5J5K749_9ACTN</name>
<proteinExistence type="predicted"/>
<evidence type="ECO:0000313" key="2">
    <source>
        <dbReference type="Proteomes" id="UP000327011"/>
    </source>
</evidence>
<dbReference type="Proteomes" id="UP000327011">
    <property type="component" value="Unassembled WGS sequence"/>
</dbReference>
<dbReference type="AlphaFoldDB" id="A0A5J5K749"/>
<sequence>MAGSCCGRTFRVDPRLDPAACNALQQTASGLLVPRAALQGVAPGGALGTDRSVDIDVQAPAAGSCPETWTVGARLTPVAGQTSGVVALDASPANTWVPVTGAQLVLPEAGLYEVIADVQCSIGWSAGVGNAIIDAQIFDVTAGAAVPLSARRVILFTDSTATGVTGIQANASASALYRVAGPATIRVEGSWRTDVGSTFQKVVWAQNFRFKKVGD</sequence>
<keyword evidence="2" id="KW-1185">Reference proteome</keyword>
<reference evidence="1 2" key="1">
    <citation type="submission" date="2019-09" db="EMBL/GenBank/DDBJ databases">
        <title>Screening of Novel Bioactive Compounds from Soil-Associated.</title>
        <authorList>
            <person name="Gong X."/>
        </authorList>
    </citation>
    <scope>NUCLEOTIDE SEQUENCE [LARGE SCALE GENOMIC DNA]</scope>
    <source>
        <strain evidence="1 2">Gxj-6</strain>
    </source>
</reference>
<evidence type="ECO:0000313" key="1">
    <source>
        <dbReference type="EMBL" id="KAA9379618.1"/>
    </source>
</evidence>
<accession>A0A5J5K749</accession>
<comment type="caution">
    <text evidence="1">The sequence shown here is derived from an EMBL/GenBank/DDBJ whole genome shotgun (WGS) entry which is preliminary data.</text>
</comment>
<dbReference type="RefSeq" id="WP_150932797.1">
    <property type="nucleotide sequence ID" value="NZ_VYTZ01000003.1"/>
</dbReference>
<protein>
    <submittedName>
        <fullName evidence="1">Uncharacterized protein</fullName>
    </submittedName>
</protein>
<organism evidence="1 2">
    <name type="scientific">Microbispora cellulosiformans</name>
    <dbReference type="NCBI Taxonomy" id="2614688"/>
    <lineage>
        <taxon>Bacteria</taxon>
        <taxon>Bacillati</taxon>
        <taxon>Actinomycetota</taxon>
        <taxon>Actinomycetes</taxon>
        <taxon>Streptosporangiales</taxon>
        <taxon>Streptosporangiaceae</taxon>
        <taxon>Microbispora</taxon>
    </lineage>
</organism>
<dbReference type="EMBL" id="VYTZ01000003">
    <property type="protein sequence ID" value="KAA9379618.1"/>
    <property type="molecule type" value="Genomic_DNA"/>
</dbReference>